<feature type="compositionally biased region" description="Low complexity" evidence="5">
    <location>
        <begin position="507"/>
        <end position="519"/>
    </location>
</feature>
<dbReference type="AlphaFoldDB" id="A0A0W0G9R5"/>
<evidence type="ECO:0000256" key="2">
    <source>
        <dbReference type="ARBA" id="ARBA00022771"/>
    </source>
</evidence>
<protein>
    <recommendedName>
        <fullName evidence="6">C2H2-type domain-containing protein</fullName>
    </recommendedName>
</protein>
<feature type="domain" description="C2H2-type" evidence="6">
    <location>
        <begin position="48"/>
        <end position="78"/>
    </location>
</feature>
<feature type="domain" description="C2H2-type" evidence="6">
    <location>
        <begin position="79"/>
        <end position="106"/>
    </location>
</feature>
<dbReference type="Proteomes" id="UP000054988">
    <property type="component" value="Unassembled WGS sequence"/>
</dbReference>
<dbReference type="GO" id="GO:0000981">
    <property type="term" value="F:DNA-binding transcription factor activity, RNA polymerase II-specific"/>
    <property type="evidence" value="ECO:0007669"/>
    <property type="project" value="TreeGrafter"/>
</dbReference>
<feature type="region of interest" description="Disordered" evidence="5">
    <location>
        <begin position="1"/>
        <end position="40"/>
    </location>
</feature>
<feature type="compositionally biased region" description="Polar residues" evidence="5">
    <location>
        <begin position="25"/>
        <end position="36"/>
    </location>
</feature>
<keyword evidence="1" id="KW-0479">Metal-binding</keyword>
<keyword evidence="3" id="KW-0862">Zinc</keyword>
<feature type="compositionally biased region" description="Basic and acidic residues" evidence="5">
    <location>
        <begin position="205"/>
        <end position="221"/>
    </location>
</feature>
<dbReference type="GO" id="GO:0008270">
    <property type="term" value="F:zinc ion binding"/>
    <property type="evidence" value="ECO:0007669"/>
    <property type="project" value="UniProtKB-KW"/>
</dbReference>
<feature type="compositionally biased region" description="Low complexity" evidence="5">
    <location>
        <begin position="412"/>
        <end position="425"/>
    </location>
</feature>
<dbReference type="EMBL" id="LATX01000727">
    <property type="protein sequence ID" value="KTB45306.1"/>
    <property type="molecule type" value="Genomic_DNA"/>
</dbReference>
<feature type="compositionally biased region" description="Pro residues" evidence="5">
    <location>
        <begin position="322"/>
        <end position="344"/>
    </location>
</feature>
<dbReference type="SUPFAM" id="SSF57667">
    <property type="entry name" value="beta-beta-alpha zinc fingers"/>
    <property type="match status" value="1"/>
</dbReference>
<dbReference type="GO" id="GO:0000978">
    <property type="term" value="F:RNA polymerase II cis-regulatory region sequence-specific DNA binding"/>
    <property type="evidence" value="ECO:0007669"/>
    <property type="project" value="TreeGrafter"/>
</dbReference>
<dbReference type="InterPro" id="IPR036236">
    <property type="entry name" value="Znf_C2H2_sf"/>
</dbReference>
<accession>A0A0W0G9R5</accession>
<evidence type="ECO:0000313" key="7">
    <source>
        <dbReference type="EMBL" id="KTB45306.1"/>
    </source>
</evidence>
<evidence type="ECO:0000259" key="6">
    <source>
        <dbReference type="PROSITE" id="PS50157"/>
    </source>
</evidence>
<evidence type="ECO:0000256" key="1">
    <source>
        <dbReference type="ARBA" id="ARBA00022723"/>
    </source>
</evidence>
<evidence type="ECO:0000256" key="3">
    <source>
        <dbReference type="ARBA" id="ARBA00022833"/>
    </source>
</evidence>
<dbReference type="InterPro" id="IPR013087">
    <property type="entry name" value="Znf_C2H2_type"/>
</dbReference>
<sequence length="614" mass="67199">MSPERRASGTTPPPSSSEDMATAAVLQQSAHPQQGVNKRYRPTPAKTFQCRGYGECRMVFSRSEHLARHIRKHTGERPFTCHCGKQFSRLDNLRQHAQTVHSDKQDQNERMMRELTSLHASMAAANKASSRGGRRAGAGAVAGAGVPGVVSAGQIKVEESVVGVATAVAAAAGRPGTSTGYEGANWQITNHVDDKQQQQQSFRDPNSHSFRDNSQSFRDHSVSPVSPTSPLSTISNAAGPSRGSGGGSFRGNQHHGGFRPGSPQSFLSPLASNHYSIPHPTLSRAGKSPTRYSFIYASPRHHHPPHALAHLTYSPHQQQGFFPPPQQPPPPPPQQQQYPVPAPSPTQAQALAGQDPEPRLPPSISAVRSLSLPHTHLNWVQEAASMEEIPVHSRSTSHPPQQQVERGVSPPQMKEMTMKQQQQQEEVGRVDRQVDDSPLWSSVPPHHHQMSSDQQRHRQLHEGLRGSLSYPPPPPQAAAYSAQLRLQQEEQLRRVAGYLHSTSTPVTQQQRRQQQQQTTNGWHSPVNSTFPDHHRHAHAHMGGSYPPPPPPPSHQQVQVYAHRQYQQQVHPVQSQFTVDDATTALFGVGAVGAGGVGDFDFLMRTSPSVGVWDA</sequence>
<organism evidence="7 8">
    <name type="scientific">Moniliophthora roreri</name>
    <name type="common">Frosty pod rot fungus</name>
    <name type="synonym">Monilia roreri</name>
    <dbReference type="NCBI Taxonomy" id="221103"/>
    <lineage>
        <taxon>Eukaryota</taxon>
        <taxon>Fungi</taxon>
        <taxon>Dikarya</taxon>
        <taxon>Basidiomycota</taxon>
        <taxon>Agaricomycotina</taxon>
        <taxon>Agaricomycetes</taxon>
        <taxon>Agaricomycetidae</taxon>
        <taxon>Agaricales</taxon>
        <taxon>Marasmiineae</taxon>
        <taxon>Marasmiaceae</taxon>
        <taxon>Moniliophthora</taxon>
    </lineage>
</organism>
<dbReference type="Pfam" id="PF00096">
    <property type="entry name" value="zf-C2H2"/>
    <property type="match status" value="1"/>
</dbReference>
<feature type="compositionally biased region" description="Polar residues" evidence="5">
    <location>
        <begin position="393"/>
        <end position="404"/>
    </location>
</feature>
<dbReference type="PANTHER" id="PTHR23235">
    <property type="entry name" value="KRUEPPEL-LIKE TRANSCRIPTION FACTOR"/>
    <property type="match status" value="1"/>
</dbReference>
<evidence type="ECO:0000256" key="5">
    <source>
        <dbReference type="SAM" id="MobiDB-lite"/>
    </source>
</evidence>
<feature type="region of interest" description="Disordered" evidence="5">
    <location>
        <begin position="388"/>
        <end position="480"/>
    </location>
</feature>
<proteinExistence type="predicted"/>
<evidence type="ECO:0000313" key="8">
    <source>
        <dbReference type="Proteomes" id="UP000054988"/>
    </source>
</evidence>
<feature type="compositionally biased region" description="Polar residues" evidence="5">
    <location>
        <begin position="520"/>
        <end position="530"/>
    </location>
</feature>
<dbReference type="FunFam" id="3.30.160.60:FF:002343">
    <property type="entry name" value="Zinc finger protein 33A"/>
    <property type="match status" value="1"/>
</dbReference>
<evidence type="ECO:0000256" key="4">
    <source>
        <dbReference type="PROSITE-ProRule" id="PRU00042"/>
    </source>
</evidence>
<reference evidence="7 8" key="1">
    <citation type="submission" date="2015-12" db="EMBL/GenBank/DDBJ databases">
        <title>Draft genome sequence of Moniliophthora roreri, the causal agent of frosty pod rot of cacao.</title>
        <authorList>
            <person name="Aime M.C."/>
            <person name="Diaz-Valderrama J.R."/>
            <person name="Kijpornyongpan T."/>
            <person name="Phillips-Mora W."/>
        </authorList>
    </citation>
    <scope>NUCLEOTIDE SEQUENCE [LARGE SCALE GENOMIC DNA]</scope>
    <source>
        <strain evidence="7 8">MCA 2952</strain>
    </source>
</reference>
<feature type="region of interest" description="Disordered" evidence="5">
    <location>
        <begin position="501"/>
        <end position="557"/>
    </location>
</feature>
<comment type="caution">
    <text evidence="7">The sequence shown here is derived from an EMBL/GenBank/DDBJ whole genome shotgun (WGS) entry which is preliminary data.</text>
</comment>
<feature type="compositionally biased region" description="Polar residues" evidence="5">
    <location>
        <begin position="262"/>
        <end position="273"/>
    </location>
</feature>
<feature type="region of interest" description="Disordered" evidence="5">
    <location>
        <begin position="316"/>
        <end position="364"/>
    </location>
</feature>
<dbReference type="eggNOG" id="KOG1721">
    <property type="taxonomic scope" value="Eukaryota"/>
</dbReference>
<dbReference type="SMART" id="SM00355">
    <property type="entry name" value="ZnF_C2H2"/>
    <property type="match status" value="2"/>
</dbReference>
<feature type="region of interest" description="Disordered" evidence="5">
    <location>
        <begin position="193"/>
        <end position="273"/>
    </location>
</feature>
<keyword evidence="2 4" id="KW-0863">Zinc-finger</keyword>
<gene>
    <name evidence="7" type="ORF">WG66_2117</name>
</gene>
<feature type="compositionally biased region" description="Basic and acidic residues" evidence="5">
    <location>
        <begin position="454"/>
        <end position="464"/>
    </location>
</feature>
<dbReference type="Gene3D" id="3.30.160.60">
    <property type="entry name" value="Classic Zinc Finger"/>
    <property type="match status" value="2"/>
</dbReference>
<dbReference type="PANTHER" id="PTHR23235:SF127">
    <property type="entry name" value="TRANSCRIPTION FACTOR, PUTATIVE (AFU_ORTHOLOGUE AFUA_3G09820)-RELATED"/>
    <property type="match status" value="1"/>
</dbReference>
<feature type="compositionally biased region" description="Basic and acidic residues" evidence="5">
    <location>
        <begin position="426"/>
        <end position="435"/>
    </location>
</feature>
<feature type="compositionally biased region" description="Low complexity" evidence="5">
    <location>
        <begin position="222"/>
        <end position="241"/>
    </location>
</feature>
<dbReference type="PROSITE" id="PS50157">
    <property type="entry name" value="ZINC_FINGER_C2H2_2"/>
    <property type="match status" value="2"/>
</dbReference>
<name>A0A0W0G9R5_MONRR</name>